<dbReference type="InterPro" id="IPR024404">
    <property type="entry name" value="Lipid-bd_put"/>
</dbReference>
<organism evidence="1 2">
    <name type="scientific">Bacteroides faecichinchillae</name>
    <dbReference type="NCBI Taxonomy" id="871325"/>
    <lineage>
        <taxon>Bacteria</taxon>
        <taxon>Pseudomonadati</taxon>
        <taxon>Bacteroidota</taxon>
        <taxon>Bacteroidia</taxon>
        <taxon>Bacteroidales</taxon>
        <taxon>Bacteroidaceae</taxon>
        <taxon>Bacteroides</taxon>
    </lineage>
</organism>
<accession>A0A1M4YI43</accession>
<keyword evidence="1" id="KW-0378">Hydrolase</keyword>
<dbReference type="OrthoDB" id="851990at2"/>
<gene>
    <name evidence="1" type="ORF">SAMN05444349_110116</name>
</gene>
<evidence type="ECO:0000313" key="1">
    <source>
        <dbReference type="EMBL" id="SHF05399.1"/>
    </source>
</evidence>
<dbReference type="RefSeq" id="WP_025074547.1">
    <property type="nucleotide sequence ID" value="NZ_FQVD01000010.1"/>
</dbReference>
<dbReference type="GO" id="GO:0016787">
    <property type="term" value="F:hydrolase activity"/>
    <property type="evidence" value="ECO:0007669"/>
    <property type="project" value="UniProtKB-KW"/>
</dbReference>
<proteinExistence type="predicted"/>
<reference evidence="1 2" key="1">
    <citation type="submission" date="2016-11" db="EMBL/GenBank/DDBJ databases">
        <authorList>
            <person name="Jaros S."/>
            <person name="Januszkiewicz K."/>
            <person name="Wedrychowicz H."/>
        </authorList>
    </citation>
    <scope>NUCLEOTIDE SEQUENCE [LARGE SCALE GENOMIC DNA]</scope>
    <source>
        <strain evidence="1 2">DSM 26883</strain>
    </source>
</reference>
<dbReference type="STRING" id="871325.SAMN05444349_110116"/>
<dbReference type="InterPro" id="IPR038668">
    <property type="entry name" value="Lipid-bd_sf"/>
</dbReference>
<sequence length="187" mass="20738">MKPIKYLFFLIFAMVGLISCDTYGDYEQEFSPVYPLSGQYYVKVIDEAGKEIVMHTITDSDGQKTDVFGTYMYLYNTTDNDKDKLWIKLPSDELFSTGILGKINCNVKDLTFSGTAGNMEADGATVNGTFTVNSGILTLKSVTTPTNGKSDGIEVKYTLNGKTYTVTGFRRTGWDADETWSAPQINN</sequence>
<protein>
    <submittedName>
        <fullName evidence="1">Lipid-binding putative hydrolase</fullName>
    </submittedName>
</protein>
<evidence type="ECO:0000313" key="2">
    <source>
        <dbReference type="Proteomes" id="UP000184436"/>
    </source>
</evidence>
<dbReference type="EMBL" id="FQVD01000010">
    <property type="protein sequence ID" value="SHF05399.1"/>
    <property type="molecule type" value="Genomic_DNA"/>
</dbReference>
<name>A0A1M4YI43_9BACE</name>
<dbReference type="PROSITE" id="PS51257">
    <property type="entry name" value="PROKAR_LIPOPROTEIN"/>
    <property type="match status" value="1"/>
</dbReference>
<dbReference type="Gene3D" id="2.40.128.220">
    <property type="match status" value="1"/>
</dbReference>
<dbReference type="Pfam" id="PF12888">
    <property type="entry name" value="Lipid_bd"/>
    <property type="match status" value="1"/>
</dbReference>
<dbReference type="Proteomes" id="UP000184436">
    <property type="component" value="Unassembled WGS sequence"/>
</dbReference>
<dbReference type="AlphaFoldDB" id="A0A1M4YI43"/>
<keyword evidence="2" id="KW-1185">Reference proteome</keyword>